<feature type="region of interest" description="Disordered" evidence="8">
    <location>
        <begin position="3140"/>
        <end position="3193"/>
    </location>
</feature>
<protein>
    <submittedName>
        <fullName evidence="11">HECT-domain-containing protein</fullName>
    </submittedName>
</protein>
<feature type="domain" description="RanBP2-type" evidence="9">
    <location>
        <begin position="4414"/>
        <end position="4443"/>
    </location>
</feature>
<dbReference type="OMA" id="ILITHMD"/>
<dbReference type="PROSITE" id="PS50199">
    <property type="entry name" value="ZF_RANBP2_2"/>
    <property type="match status" value="1"/>
</dbReference>
<feature type="coiled-coil region" evidence="7">
    <location>
        <begin position="618"/>
        <end position="645"/>
    </location>
</feature>
<evidence type="ECO:0000256" key="3">
    <source>
        <dbReference type="ARBA" id="ARBA00022786"/>
    </source>
</evidence>
<evidence type="ECO:0000256" key="2">
    <source>
        <dbReference type="ARBA" id="ARBA00022771"/>
    </source>
</evidence>
<feature type="compositionally biased region" description="Basic and acidic residues" evidence="8">
    <location>
        <begin position="4606"/>
        <end position="4641"/>
    </location>
</feature>
<feature type="compositionally biased region" description="Basic residues" evidence="8">
    <location>
        <begin position="4592"/>
        <end position="4605"/>
    </location>
</feature>
<feature type="compositionally biased region" description="Basic and acidic residues" evidence="8">
    <location>
        <begin position="5155"/>
        <end position="5167"/>
    </location>
</feature>
<evidence type="ECO:0000256" key="6">
    <source>
        <dbReference type="PROSITE-ProRule" id="PRU00322"/>
    </source>
</evidence>
<accession>A0A0V0QKY0</accession>
<feature type="region of interest" description="Disordered" evidence="8">
    <location>
        <begin position="4513"/>
        <end position="4739"/>
    </location>
</feature>
<feature type="compositionally biased region" description="Basic and acidic residues" evidence="8">
    <location>
        <begin position="1887"/>
        <end position="1902"/>
    </location>
</feature>
<dbReference type="InterPro" id="IPR000569">
    <property type="entry name" value="HECT_dom"/>
</dbReference>
<feature type="domain" description="HECT" evidence="10">
    <location>
        <begin position="5216"/>
        <end position="5564"/>
    </location>
</feature>
<keyword evidence="7" id="KW-0175">Coiled coil</keyword>
<dbReference type="InterPro" id="IPR001876">
    <property type="entry name" value="Znf_RanBP2"/>
</dbReference>
<dbReference type="SMART" id="SM00119">
    <property type="entry name" value="HECTc"/>
    <property type="match status" value="1"/>
</dbReference>
<evidence type="ECO:0000259" key="9">
    <source>
        <dbReference type="PROSITE" id="PS50199"/>
    </source>
</evidence>
<organism evidence="11 12">
    <name type="scientific">Pseudocohnilembus persalinus</name>
    <name type="common">Ciliate</name>
    <dbReference type="NCBI Taxonomy" id="266149"/>
    <lineage>
        <taxon>Eukaryota</taxon>
        <taxon>Sar</taxon>
        <taxon>Alveolata</taxon>
        <taxon>Ciliophora</taxon>
        <taxon>Intramacronucleata</taxon>
        <taxon>Oligohymenophorea</taxon>
        <taxon>Scuticociliatia</taxon>
        <taxon>Philasterida</taxon>
        <taxon>Pseudocohnilembidae</taxon>
        <taxon>Pseudocohnilembus</taxon>
    </lineage>
</organism>
<evidence type="ECO:0000256" key="1">
    <source>
        <dbReference type="ARBA" id="ARBA00022723"/>
    </source>
</evidence>
<dbReference type="GO" id="GO:0004842">
    <property type="term" value="F:ubiquitin-protein transferase activity"/>
    <property type="evidence" value="ECO:0007669"/>
    <property type="project" value="InterPro"/>
</dbReference>
<feature type="active site" description="Glycyl thioester intermediate" evidence="5">
    <location>
        <position position="5541"/>
    </location>
</feature>
<dbReference type="InterPro" id="IPR043366">
    <property type="entry name" value="HECTD4"/>
</dbReference>
<evidence type="ECO:0000256" key="8">
    <source>
        <dbReference type="SAM" id="MobiDB-lite"/>
    </source>
</evidence>
<feature type="region of interest" description="Disordered" evidence="8">
    <location>
        <begin position="4385"/>
        <end position="4413"/>
    </location>
</feature>
<keyword evidence="1" id="KW-0479">Metal-binding</keyword>
<evidence type="ECO:0000259" key="10">
    <source>
        <dbReference type="PROSITE" id="PS50237"/>
    </source>
</evidence>
<feature type="compositionally biased region" description="Acidic residues" evidence="8">
    <location>
        <begin position="4388"/>
        <end position="4413"/>
    </location>
</feature>
<dbReference type="PANTHER" id="PTHR46435:SF1">
    <property type="entry name" value="E3 UBIQUITIN-PROTEIN LIGASE HECTD4-RELATED"/>
    <property type="match status" value="1"/>
</dbReference>
<evidence type="ECO:0000256" key="5">
    <source>
        <dbReference type="PROSITE-ProRule" id="PRU00104"/>
    </source>
</evidence>
<feature type="compositionally biased region" description="Basic and acidic residues" evidence="8">
    <location>
        <begin position="4783"/>
        <end position="4818"/>
    </location>
</feature>
<gene>
    <name evidence="11" type="ORF">PPERSA_04073</name>
</gene>
<keyword evidence="12" id="KW-1185">Reference proteome</keyword>
<dbReference type="Gene3D" id="3.30.2160.10">
    <property type="entry name" value="Hect, E3 ligase catalytic domain"/>
    <property type="match status" value="1"/>
</dbReference>
<dbReference type="InterPro" id="IPR035983">
    <property type="entry name" value="Hect_E3_ubiquitin_ligase"/>
</dbReference>
<evidence type="ECO:0000313" key="11">
    <source>
        <dbReference type="EMBL" id="KRX02870.1"/>
    </source>
</evidence>
<dbReference type="Proteomes" id="UP000054937">
    <property type="component" value="Unassembled WGS sequence"/>
</dbReference>
<feature type="region of interest" description="Disordered" evidence="8">
    <location>
        <begin position="5572"/>
        <end position="5596"/>
    </location>
</feature>
<feature type="compositionally biased region" description="Basic and acidic residues" evidence="8">
    <location>
        <begin position="4516"/>
        <end position="4561"/>
    </location>
</feature>
<evidence type="ECO:0000256" key="4">
    <source>
        <dbReference type="ARBA" id="ARBA00022833"/>
    </source>
</evidence>
<feature type="coiled-coil region" evidence="7">
    <location>
        <begin position="2868"/>
        <end position="2895"/>
    </location>
</feature>
<feature type="region of interest" description="Disordered" evidence="8">
    <location>
        <begin position="3498"/>
        <end position="3518"/>
    </location>
</feature>
<feature type="compositionally biased region" description="Low complexity" evidence="8">
    <location>
        <begin position="4649"/>
        <end position="4659"/>
    </location>
</feature>
<feature type="compositionally biased region" description="Low complexity" evidence="8">
    <location>
        <begin position="4707"/>
        <end position="4729"/>
    </location>
</feature>
<dbReference type="OrthoDB" id="290242at2759"/>
<feature type="region of interest" description="Disordered" evidence="8">
    <location>
        <begin position="4207"/>
        <end position="4228"/>
    </location>
</feature>
<feature type="coiled-coil region" evidence="7">
    <location>
        <begin position="1137"/>
        <end position="1211"/>
    </location>
</feature>
<comment type="caution">
    <text evidence="11">The sequence shown here is derived from an EMBL/GenBank/DDBJ whole genome shotgun (WGS) entry which is preliminary data.</text>
</comment>
<feature type="compositionally biased region" description="Basic and acidic residues" evidence="8">
    <location>
        <begin position="3140"/>
        <end position="3192"/>
    </location>
</feature>
<sequence length="5596" mass="657650">MKFTKNFIKMLTIQQVTLLKGNLRELLESLELVQQVEKQLKNKVSEKDLSQRFQQLASETNKHILKIFNKYKKPQAQPQPQQQLSKKMSQISQKRAQKKQDLHHLPSFCNQGAFNIQKIVHFQKLIFYCSSVTACQSFLYLCIGGSSGGMFKIGTGKNETNPGQVYFYKSYNLPEEQVSWVYIKGKLYLRYPSLRNNVEIICPKTFKQEGLIQLQCRELFSTTQLAQLNNKFQLLTDGNYIFMIGRTIKSKQIDLKKIQKQESESNSPELQKAELGQAENKIESKKELFEEQGVKQASRCKKSKKPSKANQEKAKEAQLAAELNQPQYQHFLEFTLYKFDITASGSDNFEESEEKENGGLAQELWESFSGLFTMEECLKSLAVNMGDIAKAASWLVDEGMEERKKRTVLLKTKTILAESEIVSTQKEIKIQELQTKPGSLIPANSVYAQNWTMDDKQIALYCENGIKIFSIFEEDEKDLFFTSIVNDTAKNNHLIGDFKYPTELEELKKVLLDESKKYEALQVKLAQQNQVLTYIQQEIQALEDELDLKPEIEDLLEEQRIKFEDTSDIIIQIKDQLRVSQTRVLKMEEVLHQVSTSSKKKIEQGKKPDVNQIKEQILDKLQDPKEKKQQKLQELEQQIKKIKTTYIKQIYNEKPFHTNPNYLITYEPEQKIFYVVNFNQNYQSLPFLVTYSQKQDVNEYPPAGRLPYILNDWEYLYVNALYQIHLEKQKLKSQTKQLLEQQPETKTLQQSEQLQLINSQKNNLIKKLNRLEEKNIEENLSKKILMEKLGQHYYQEVKKNHALCVQGSYEELLLIWSQLESVLNKLQEQNKINNDQNNKNFNNNFNKIQQQKLISLLQLMLFWVYHVDQLIIFEQKIIVSEQNNVKIRFDKIQKISQTFYNLLKEKEKENFLNEQQPEAVQLIWEIILQGFSIFAPTSLKQLSWINLILTSQNVKILQKFSEKYDLSCLEDKNAVHQQKQIEVASNKNQLLIDINKNQDFVNQFKKGRAKIRFSPFVNPFQEPLARIFLEDQSYLLNEENYQKTPYTHNFFNSFKFLELQIENQSQNQEKYVEILKEEKLKYLASKKKCPQKIKKESKKQHQTLPQSWVEKSKEAPKKNFGNIFDDENVFRKQPPQRHDQIKQLEQIEQENKRKQEILKQQQEVQKQIEENQKQEQIKQEAKKQLINDYYNKNKENIIQQSQELYNNLLQQSSIFAQEPEKLENIEISAHCWKIIRFLLEKSWEETYHIKDASQENKLKNHLILKITNLISKALSKLISNRQKLVQVLFSQKEKDETKKQALQNLINYLSQFVNFFNYLCLQSSSFYSPKQSFLQIFPQIQAQISQIFNFFKQQLVEELQEYQEKNQAQLYSVQQPGIHQGTYKIFQTSHPYEKGQQIYFDNIQWKDAIGIYIEQDPRNQSDQHDFLTISGWFGTQTGDNQTHHTNNQEGLYSCFRLTGKQQPSQKKPIFILGNNLRVDFQSQSQVRHGQDGFNLWGYRIIARPVIGTQNNSECFNELKKNIQILKNLENCEKTTLAANITLVEQFLKLPINQVEIPEKQLKLLQKLQNWVIFSNGLINNKISDYIEISPQQSKSQNLSAAQLQQQQQKQQIFQIKEEIFEQMQKLSIKKTLEEADKHVNLSMHGDFHNSTLSKKKYSYYQLKYDLFSRLYNYGKFTLKKNDSLDSEEKKEIDAEEKFNEEIQSEKIDWNRFAAQFLPHIKDYVDQIQLMQGKFVEFSLQLKAQVPVPQNYRMEKMRPNFKKQYKDLWEQAEILFILVQMYHNGLLQRDLQQSVNELIKEKITGIADTNRQVIAYMIQCIQNYKEMQFCLDSLHKKRYELNIAEKKQLKDNYLQLEKEFSEVLLVTYKQEQIEKAKQLEKIAKQKQEQKEKKESENNDKLQNDAKQQQQQSKSQKNKQIKQQKVGQQIQKMGKKVVITSKTALNSKKQENLDQSKNNQQKNEQKEEQKEKTDQEILEILKDKIQEKHNEELQKYFTEEICIGESKIKQICHAVQQIHLFNPEDLKTTSIELFKHCQHLLNSQAYQKKPENNQENKDLKQENNKEETQKNQENKENQENQEENKKTLKQTILQYEEPKYEPLNFISPYFLVAKNIIEKALFLLSLNNSVKVQEIQDQQKIQEKENQLQQDVNQKQKQQQQEKENEQKLLPPNMKRVISAPLSEKNMDKQKLQYFRQQIESYQHFKFWEKSNYEENIYQSPSYCILDFLKLNVSIDSLMQNYHNQNLECSKRIVALQALNKITSQYNETRGETQSFLNSIYQFNCFINVISSNKELKQVYIEQINQYLENKTVQFNLKFHLQIRNITHQNLIEKLSQQALSSIGLSNLDFPFTQTLLKIQNSKKTKKNPKNSSENSKKDSLNLFQDQIHDFQLQISEISSLITPVQIQQSQKLQALFSDPKNEFIYNFNYQESQKQLLQQQQQQQQQLQQQQQNNEIHINSASELPMESQENGINQQQYQQQQKQRKRTGNNMEIFSNQQQQQENEIKYSFNIQSGLQLVKNSLQIALLCQDFSYLSNQLQDLKALTQSLKHSVQAFIYKLNGCQNLNQYPEIFIKIVISLLQTELGFQNKDYKALHPINLIDNQNTENVINARILARIFDFSGINRIKFLLLTLIDLFKQRKDVKINKKKDYPIFENLAILLLTIIYHTNAPALLRQASNLLNMIHNYTNFQFKTVPTQFQYLLKHFDAKQHQENFANQNEKRKASFQKDEFDFEKDIKTQVIKNDLSQNKHPDSNISLLMEKIGFYILSKGGQARMADKIQQKIYRIIQESKYNQSWTKTSKSINQELKQKVHQKKYEEITDKYIIMGHMSEEEDLSYLIHLVFHWEKQNPTFTKKLPKNYKELSQFIVQQQEAQQLQKQQNEQAKKQHQQANVQATANIPEKIIQNLPYFIGCCLENQEEIDLPLGWQLNFSGIFKDFQTIFLQHKEKLSKIQTPAKSTWSFQNLTKLYEKYTYLLKNYQKYFINLEKDEKEQEKCVKFYNFVLQIIEHLKTIRIIGNLLNILGFAPLMGKLFNYEQALEWTKIFNYATNKRIQKISITQYENGEEMKTYSEILDLDNLDPKVYQQSIIDLKLKEESEKREKIEKENALKKKEQEEKLKKEKEEQDLFEKEKQELGLEEAEKLRQEREKAKLQEQKEKQMKMEKEQKEKEKKEKEQKEKELKEKEKKEFESKQPSNLTVMIVEANIFTTLEQGKLAINEQESIPKHDNFYQEINFNQLLHSTMARTGYGTSSMIQELIQLTRQLLKSENQLENFNQFLEKGLEQLIQNQNSWKKISNDQKSIIIGVLTSLAGWNQSLQQSAKVKFTTLIDQEEYILGAGGIQSGQTKSGIYSKNDPTLTVQYMKNEDLKPTNSTDPSLSQNINQKFHFYEKLVQAIIVGVSQPKQNNDRLILRALLQIASQINWQSEDAQAQIQMEQTQAMISKLNQLASLCPSNIDPSSFETQFVSAWQVYVEKQQEALQQVQVPYYNINFLDNEENQEQSSDSEEYLDDEEESAQKKKNLAEKTYSFINYQVEVPSLKKEPSKISNLQESCKNFSMAVSSYNDSLKETEEKIPRNYVLQHWKKHIFPKVEAYCKGTLQSWEVIMSIAQISGKILQGNITDAINDLYIVCDQKPPPGCDTQTIMAHCDTKTLPLDEIKIGEQYLVNLVSKNNPENIVYPFLADQNNIQNKLLPILVIDINQRSSSVQVLYQDNENSQVYSFWVHVSQIQIPSVPLPKLSNSLPISSIKKKLYKKLNNSVQLYARQVILNFFDQQISQETKINLNQNKVEKLEKPIISNLNHITQLLQWTVFDELSNDFNRDWLKANGNKIQIGKLEEQQQENEPVNQQFQKIHNFQNMLLKVYQEQSNNSIIPELVKWAENELKKTIQFIKNKSYFADLKRQNPKNPYQKQQQDENISDNNDILPLNIHQANSTISQIIVVFKSDSRLLKGSGLNIFQDPHGQETIQGIHAGKTSEKRNISPLVFNGSQIYTQYYFDQSSMPGTDRDDTDRSKLECLIYLIPTNWRVVCWLIDTLGNVIVNQPNETSIKLLQQLNKILTQNFEQMNGPNILKQILAILITRNTHKLVFALEKQKDQALSQDQLKILSVEESFVKSLLEQINDIKQKEEEEGIILSSSTLQDYAELAATILCPIGKNLTQNQTQYLQNPSKMLPNNIQIPKSVFSIINTMVIINYINKFTSQNKDLTNNKQKQNTQNKQEKNETSTQINQLPITEQIYQRAIQNMNQNSQNQNKIICIDNLPPHLGIAELKQDLLKTLVKLRARIFNVENDIFIPKNPDFIEKKQEIQIQNEKEKDEIEVNGIQENKEELDFNQKFESQIKYLEESTQEKINEILQKKPENQIEHLGLAFIIIDEMNSIGYDKEQEQALEEEEEKQAEDEKDIEEEEQEEDNSDKFWACPICTVHNEWDNVECNCCQSPAPENKQPVVEENQQQQEEPPKKEEKDGNSDEEQDLKELQDLNEELYQRLINGLEKHYNKIYKVIFDEKTTQIANKVLEKEKKTEEINAKWKKEEEEKQKEQLEKGEKQIQDGEQIGDKQKEGQISSQQEKQDQQQMPNLNQQKSSQAEKQKISKKQKKQLKKSKKIQREDHIKKLEEERRQMEKEILEKIEEEQKQNEEKQQNIPIEAEQNSSNNNNQQEKSEENKEKDENQDKKEENQDKQEENLDKKGENQDKKAENQDKKIEQQQEQQQYPLIDQGLQLEDSQQLDQEGEEQKFLEELLNKDAFGLELTEEQILQQQEEYERIKAEEQKRKQSIQMAASSEKKKQGEDAQNLEKEANLEQDKKEEADKPKVLTPEEKINQLKEEIQIQYNLVPFSVKVVFGQDRIQEEGKYEKYLNLMLKFRLCVQDIETKEFKLKKIVEKTVLEAFEELFNLAQQNEEIQEILSDIQGIFMSLEQELEIPEPESITKENPFSKQTNLIEIMNKTVADYPSQIFDILKMLGYDLWLNKSILPSFQKPQICSLQILFQLVQFVENSVCKKSKQTLDYSPAFLRFINLNNILFEDQQSSSENYYNHQSLLEYNQLIHETQKSVLNLKYSWSILRILNKNLQTAIQYINFLNSNSESQFEINEQSVPLGICNYISELRNITLNQIKNDLCNQVLKQTAKERKGFSEDSAPKVKIDRLKIAASQKESQEKQQQQKDNDDMYGNSSEKQQSLQLQLGKNKSDFIFVKAFNQLKDIPREQMRPANDPFISFEIILQGESAQGYQGLYRQFFSDVSAELQPSGSSNINRNLNLLIPCENNASEDGENQDKFVINPNAKTQQDLQLFEFLGVLMGVCIRTGVNLALDLPPLFWKQIVGEKITPKDLEEIEQSFQNISKIIKTSSKESLEQEIADFGLTFHFQKQSQQQNQLNQLNQQQKEKSDLQNQKQVTFENRFEFLYSLFQNRIQATSLQVQFIQKGLHSLIPEPLLKVISHSDLQYMVCGSKSIDLEMLKRHTNYKAPLKENSDVVRFFWEAVGEFSELEKIKLIKFCWAQERLPASDQEYEKKQISLALKLASQDWVRECPDKYLPRADTCFFNLELPNYSSKEVTKRQILLAISFDNDAIDADANPNNGQRGGRRRSIESDEEEE</sequence>
<keyword evidence="4" id="KW-0862">Zinc</keyword>
<feature type="coiled-coil region" evidence="7">
    <location>
        <begin position="2136"/>
        <end position="2167"/>
    </location>
</feature>
<evidence type="ECO:0000313" key="12">
    <source>
        <dbReference type="Proteomes" id="UP000054937"/>
    </source>
</evidence>
<dbReference type="PROSITE" id="PS50237">
    <property type="entry name" value="HECT"/>
    <property type="match status" value="1"/>
</dbReference>
<keyword evidence="2 6" id="KW-0863">Zinc-finger</keyword>
<feature type="region of interest" description="Disordered" evidence="8">
    <location>
        <begin position="5152"/>
        <end position="5179"/>
    </location>
</feature>
<feature type="region of interest" description="Disordered" evidence="8">
    <location>
        <begin position="4774"/>
        <end position="4818"/>
    </location>
</feature>
<dbReference type="InParanoid" id="A0A0V0QKY0"/>
<dbReference type="SUPFAM" id="SSF56204">
    <property type="entry name" value="Hect, E3 ligase catalytic domain"/>
    <property type="match status" value="1"/>
</dbReference>
<feature type="coiled-coil region" evidence="7">
    <location>
        <begin position="5366"/>
        <end position="5399"/>
    </location>
</feature>
<dbReference type="PROSITE" id="PS01358">
    <property type="entry name" value="ZF_RANBP2_1"/>
    <property type="match status" value="1"/>
</dbReference>
<feature type="compositionally biased region" description="Low complexity" evidence="8">
    <location>
        <begin position="4443"/>
        <end position="4457"/>
    </location>
</feature>
<feature type="region of interest" description="Disordered" evidence="8">
    <location>
        <begin position="2466"/>
        <end position="2487"/>
    </location>
</feature>
<feature type="compositionally biased region" description="Basic and acidic residues" evidence="8">
    <location>
        <begin position="4458"/>
        <end position="4468"/>
    </location>
</feature>
<feature type="compositionally biased region" description="Low complexity" evidence="8">
    <location>
        <begin position="4563"/>
        <end position="4585"/>
    </location>
</feature>
<feature type="region of interest" description="Disordered" evidence="8">
    <location>
        <begin position="2043"/>
        <end position="2083"/>
    </location>
</feature>
<evidence type="ECO:0000256" key="7">
    <source>
        <dbReference type="SAM" id="Coils"/>
    </source>
</evidence>
<feature type="compositionally biased region" description="Basic and acidic residues" evidence="8">
    <location>
        <begin position="1961"/>
        <end position="1973"/>
    </location>
</feature>
<feature type="region of interest" description="Disordered" evidence="8">
    <location>
        <begin position="4443"/>
        <end position="4479"/>
    </location>
</feature>
<name>A0A0V0QKY0_PSEPJ</name>
<dbReference type="GO" id="GO:0008270">
    <property type="term" value="F:zinc ion binding"/>
    <property type="evidence" value="ECO:0007669"/>
    <property type="project" value="UniProtKB-KW"/>
</dbReference>
<feature type="region of interest" description="Disordered" evidence="8">
    <location>
        <begin position="1941"/>
        <end position="1973"/>
    </location>
</feature>
<dbReference type="PANTHER" id="PTHR46435">
    <property type="entry name" value="E3 UBIQUITIN-PROTEIN LIGASE HECTD4-RELATED"/>
    <property type="match status" value="1"/>
</dbReference>
<dbReference type="EMBL" id="LDAU01000151">
    <property type="protein sequence ID" value="KRX02870.1"/>
    <property type="molecule type" value="Genomic_DNA"/>
</dbReference>
<feature type="coiled-coil region" evidence="7">
    <location>
        <begin position="504"/>
        <end position="545"/>
    </location>
</feature>
<dbReference type="Gene3D" id="3.30.2410.10">
    <property type="entry name" value="Hect, E3 ligase catalytic domain"/>
    <property type="match status" value="1"/>
</dbReference>
<feature type="compositionally biased region" description="Basic and acidic residues" evidence="8">
    <location>
        <begin position="4660"/>
        <end position="4706"/>
    </location>
</feature>
<reference evidence="11 12" key="1">
    <citation type="journal article" date="2015" name="Sci. Rep.">
        <title>Genome of the facultative scuticociliatosis pathogen Pseudocohnilembus persalinus provides insight into its virulence through horizontal gene transfer.</title>
        <authorList>
            <person name="Xiong J."/>
            <person name="Wang G."/>
            <person name="Cheng J."/>
            <person name="Tian M."/>
            <person name="Pan X."/>
            <person name="Warren A."/>
            <person name="Jiang C."/>
            <person name="Yuan D."/>
            <person name="Miao W."/>
        </authorList>
    </citation>
    <scope>NUCLEOTIDE SEQUENCE [LARGE SCALE GENOMIC DNA]</scope>
    <source>
        <strain evidence="11">36N120E</strain>
    </source>
</reference>
<feature type="coiled-coil region" evidence="7">
    <location>
        <begin position="754"/>
        <end position="788"/>
    </location>
</feature>
<feature type="compositionally biased region" description="Basic and acidic residues" evidence="8">
    <location>
        <begin position="2046"/>
        <end position="2083"/>
    </location>
</feature>
<feature type="coiled-coil region" evidence="7">
    <location>
        <begin position="2428"/>
        <end position="2456"/>
    </location>
</feature>
<feature type="compositionally biased region" description="Low complexity" evidence="8">
    <location>
        <begin position="4207"/>
        <end position="4218"/>
    </location>
</feature>
<feature type="region of interest" description="Disordered" evidence="8">
    <location>
        <begin position="1887"/>
        <end position="1926"/>
    </location>
</feature>
<proteinExistence type="predicted"/>
<dbReference type="Gene3D" id="3.90.1750.10">
    <property type="entry name" value="Hect, E3 ligase catalytic domains"/>
    <property type="match status" value="1"/>
</dbReference>
<keyword evidence="3 5" id="KW-0833">Ubl conjugation pathway</keyword>
<feature type="compositionally biased region" description="Acidic residues" evidence="8">
    <location>
        <begin position="3498"/>
        <end position="3515"/>
    </location>
</feature>